<evidence type="ECO:0000256" key="3">
    <source>
        <dbReference type="ARBA" id="ARBA00022723"/>
    </source>
</evidence>
<dbReference type="GeneID" id="63803720"/>
<evidence type="ECO:0000256" key="4">
    <source>
        <dbReference type="ARBA" id="ARBA00023004"/>
    </source>
</evidence>
<dbReference type="GO" id="GO:0020037">
    <property type="term" value="F:heme binding"/>
    <property type="evidence" value="ECO:0007669"/>
    <property type="project" value="InterPro"/>
</dbReference>
<protein>
    <submittedName>
        <fullName evidence="7">Cytochrome P450</fullName>
    </submittedName>
</protein>
<accession>A0A1Y1WDI3</accession>
<feature type="binding site" description="axial binding residue" evidence="5">
    <location>
        <position position="92"/>
    </location>
    <ligand>
        <name>heme</name>
        <dbReference type="ChEBI" id="CHEBI:30413"/>
    </ligand>
    <ligandPart>
        <name>Fe</name>
        <dbReference type="ChEBI" id="CHEBI:18248"/>
    </ligandPart>
</feature>
<dbReference type="InterPro" id="IPR017972">
    <property type="entry name" value="Cyt_P450_CS"/>
</dbReference>
<keyword evidence="5 6" id="KW-0349">Heme</keyword>
<gene>
    <name evidence="7" type="ORF">DL89DRAFT_266403</name>
</gene>
<dbReference type="GO" id="GO:0016705">
    <property type="term" value="F:oxidoreductase activity, acting on paired donors, with incorporation or reduction of molecular oxygen"/>
    <property type="evidence" value="ECO:0007669"/>
    <property type="project" value="InterPro"/>
</dbReference>
<dbReference type="OrthoDB" id="1470350at2759"/>
<dbReference type="PROSITE" id="PS00086">
    <property type="entry name" value="CYTOCHROME_P450"/>
    <property type="match status" value="1"/>
</dbReference>
<dbReference type="SUPFAM" id="SSF48264">
    <property type="entry name" value="Cytochrome P450"/>
    <property type="match status" value="1"/>
</dbReference>
<evidence type="ECO:0000313" key="7">
    <source>
        <dbReference type="EMBL" id="ORX71398.1"/>
    </source>
</evidence>
<dbReference type="InterPro" id="IPR002401">
    <property type="entry name" value="Cyt_P450_E_grp-I"/>
</dbReference>
<evidence type="ECO:0000313" key="8">
    <source>
        <dbReference type="Proteomes" id="UP000193922"/>
    </source>
</evidence>
<dbReference type="GO" id="GO:0005506">
    <property type="term" value="F:iron ion binding"/>
    <property type="evidence" value="ECO:0007669"/>
    <property type="project" value="InterPro"/>
</dbReference>
<keyword evidence="6" id="KW-0503">Monooxygenase</keyword>
<dbReference type="InterPro" id="IPR001128">
    <property type="entry name" value="Cyt_P450"/>
</dbReference>
<feature type="non-terminal residue" evidence="7">
    <location>
        <position position="1"/>
    </location>
</feature>
<dbReference type="STRING" id="61395.A0A1Y1WDI3"/>
<dbReference type="PANTHER" id="PTHR24305">
    <property type="entry name" value="CYTOCHROME P450"/>
    <property type="match status" value="1"/>
</dbReference>
<organism evidence="7 8">
    <name type="scientific">Linderina pennispora</name>
    <dbReference type="NCBI Taxonomy" id="61395"/>
    <lineage>
        <taxon>Eukaryota</taxon>
        <taxon>Fungi</taxon>
        <taxon>Fungi incertae sedis</taxon>
        <taxon>Zoopagomycota</taxon>
        <taxon>Kickxellomycotina</taxon>
        <taxon>Kickxellomycetes</taxon>
        <taxon>Kickxellales</taxon>
        <taxon>Kickxellaceae</taxon>
        <taxon>Linderina</taxon>
    </lineage>
</organism>
<reference evidence="7 8" key="1">
    <citation type="submission" date="2016-07" db="EMBL/GenBank/DDBJ databases">
        <title>Pervasive Adenine N6-methylation of Active Genes in Fungi.</title>
        <authorList>
            <consortium name="DOE Joint Genome Institute"/>
            <person name="Mondo S.J."/>
            <person name="Dannebaum R.O."/>
            <person name="Kuo R.C."/>
            <person name="Labutti K."/>
            <person name="Haridas S."/>
            <person name="Kuo A."/>
            <person name="Salamov A."/>
            <person name="Ahrendt S.R."/>
            <person name="Lipzen A."/>
            <person name="Sullivan W."/>
            <person name="Andreopoulos W.B."/>
            <person name="Clum A."/>
            <person name="Lindquist E."/>
            <person name="Daum C."/>
            <person name="Ramamoorthy G.K."/>
            <person name="Gryganskyi A."/>
            <person name="Culley D."/>
            <person name="Magnuson J.K."/>
            <person name="James T.Y."/>
            <person name="O'Malley M.A."/>
            <person name="Stajich J.E."/>
            <person name="Spatafora J.W."/>
            <person name="Visel A."/>
            <person name="Grigoriev I.V."/>
        </authorList>
    </citation>
    <scope>NUCLEOTIDE SEQUENCE [LARGE SCALE GENOMIC DNA]</scope>
    <source>
        <strain evidence="7 8">ATCC 12442</strain>
    </source>
</reference>
<dbReference type="Gene3D" id="1.10.630.10">
    <property type="entry name" value="Cytochrome P450"/>
    <property type="match status" value="1"/>
</dbReference>
<dbReference type="Pfam" id="PF00067">
    <property type="entry name" value="p450"/>
    <property type="match status" value="1"/>
</dbReference>
<keyword evidence="3 5" id="KW-0479">Metal-binding</keyword>
<dbReference type="PRINTS" id="PR00463">
    <property type="entry name" value="EP450I"/>
</dbReference>
<dbReference type="GO" id="GO:0004497">
    <property type="term" value="F:monooxygenase activity"/>
    <property type="evidence" value="ECO:0007669"/>
    <property type="project" value="UniProtKB-KW"/>
</dbReference>
<keyword evidence="4 5" id="KW-0408">Iron</keyword>
<evidence type="ECO:0000256" key="1">
    <source>
        <dbReference type="ARBA" id="ARBA00001971"/>
    </source>
</evidence>
<dbReference type="Proteomes" id="UP000193922">
    <property type="component" value="Unassembled WGS sequence"/>
</dbReference>
<dbReference type="AlphaFoldDB" id="A0A1Y1WDI3"/>
<dbReference type="PANTHER" id="PTHR24305:SF166">
    <property type="entry name" value="CYTOCHROME P450 12A4, MITOCHONDRIAL-RELATED"/>
    <property type="match status" value="1"/>
</dbReference>
<proteinExistence type="inferred from homology"/>
<name>A0A1Y1WDI3_9FUNG</name>
<keyword evidence="6" id="KW-0560">Oxidoreductase</keyword>
<dbReference type="RefSeq" id="XP_040744913.1">
    <property type="nucleotide sequence ID" value="XM_040887072.1"/>
</dbReference>
<comment type="similarity">
    <text evidence="2 6">Belongs to the cytochrome P450 family.</text>
</comment>
<dbReference type="EMBL" id="MCFD01000004">
    <property type="protein sequence ID" value="ORX71398.1"/>
    <property type="molecule type" value="Genomic_DNA"/>
</dbReference>
<keyword evidence="8" id="KW-1185">Reference proteome</keyword>
<dbReference type="InterPro" id="IPR036396">
    <property type="entry name" value="Cyt_P450_sf"/>
</dbReference>
<evidence type="ECO:0000256" key="2">
    <source>
        <dbReference type="ARBA" id="ARBA00010617"/>
    </source>
</evidence>
<evidence type="ECO:0000256" key="6">
    <source>
        <dbReference type="RuleBase" id="RU000461"/>
    </source>
</evidence>
<comment type="cofactor">
    <cofactor evidence="1 5">
        <name>heme</name>
        <dbReference type="ChEBI" id="CHEBI:30413"/>
    </cofactor>
</comment>
<dbReference type="InterPro" id="IPR050121">
    <property type="entry name" value="Cytochrome_P450_monoxygenase"/>
</dbReference>
<evidence type="ECO:0000256" key="5">
    <source>
        <dbReference type="PIRSR" id="PIRSR602401-1"/>
    </source>
</evidence>
<sequence>KLPYLTAGVYESMRLNPAVLDMLPRSAPWDGGTTQGKFIPSRTQICVSIDACHRNPRTWPNPDAFDLERFLGENAEVRMRDILAFSSGVRVCIGRNLAMTALPADAAYDLRRSNSEGVPVAIPAVSFIVTGPANPKRDCLVNISAC</sequence>
<comment type="caution">
    <text evidence="7">The sequence shown here is derived from an EMBL/GenBank/DDBJ whole genome shotgun (WGS) entry which is preliminary data.</text>
</comment>